<proteinExistence type="predicted"/>
<organism evidence="5 6">
    <name type="scientific">Lentibacillus kimchii</name>
    <dbReference type="NCBI Taxonomy" id="1542911"/>
    <lineage>
        <taxon>Bacteria</taxon>
        <taxon>Bacillati</taxon>
        <taxon>Bacillota</taxon>
        <taxon>Bacilli</taxon>
        <taxon>Bacillales</taxon>
        <taxon>Bacillaceae</taxon>
        <taxon>Lentibacillus</taxon>
    </lineage>
</organism>
<dbReference type="PANTHER" id="PTHR43343">
    <property type="entry name" value="PEPTIDASE S12"/>
    <property type="match status" value="1"/>
</dbReference>
<dbReference type="RefSeq" id="WP_382358655.1">
    <property type="nucleotide sequence ID" value="NZ_JBHTGR010000015.1"/>
</dbReference>
<evidence type="ECO:0000313" key="6">
    <source>
        <dbReference type="Proteomes" id="UP001596620"/>
    </source>
</evidence>
<evidence type="ECO:0000313" key="5">
    <source>
        <dbReference type="EMBL" id="MFC7747135.1"/>
    </source>
</evidence>
<keyword evidence="2 5" id="KW-0378">Hydrolase</keyword>
<accession>A0ABW2UV50</accession>
<keyword evidence="3" id="KW-0720">Serine protease</keyword>
<dbReference type="InterPro" id="IPR001940">
    <property type="entry name" value="Peptidase_S1C"/>
</dbReference>
<dbReference type="PANTHER" id="PTHR43343:SF3">
    <property type="entry name" value="PROTEASE DO-LIKE 8, CHLOROPLASTIC"/>
    <property type="match status" value="1"/>
</dbReference>
<evidence type="ECO:0000256" key="4">
    <source>
        <dbReference type="SAM" id="MobiDB-lite"/>
    </source>
</evidence>
<feature type="compositionally biased region" description="Basic and acidic residues" evidence="4">
    <location>
        <begin position="41"/>
        <end position="59"/>
    </location>
</feature>
<dbReference type="SUPFAM" id="SSF50494">
    <property type="entry name" value="Trypsin-like serine proteases"/>
    <property type="match status" value="1"/>
</dbReference>
<feature type="compositionally biased region" description="Basic and acidic residues" evidence="4">
    <location>
        <begin position="254"/>
        <end position="269"/>
    </location>
</feature>
<dbReference type="GO" id="GO:0008233">
    <property type="term" value="F:peptidase activity"/>
    <property type="evidence" value="ECO:0007669"/>
    <property type="project" value="UniProtKB-KW"/>
</dbReference>
<reference evidence="6" key="1">
    <citation type="journal article" date="2019" name="Int. J. Syst. Evol. Microbiol.">
        <title>The Global Catalogue of Microorganisms (GCM) 10K type strain sequencing project: providing services to taxonomists for standard genome sequencing and annotation.</title>
        <authorList>
            <consortium name="The Broad Institute Genomics Platform"/>
            <consortium name="The Broad Institute Genome Sequencing Center for Infectious Disease"/>
            <person name="Wu L."/>
            <person name="Ma J."/>
        </authorList>
    </citation>
    <scope>NUCLEOTIDE SEQUENCE [LARGE SCALE GENOMIC DNA]</scope>
    <source>
        <strain evidence="6">JCM 30234</strain>
    </source>
</reference>
<dbReference type="Pfam" id="PF13365">
    <property type="entry name" value="Trypsin_2"/>
    <property type="match status" value="1"/>
</dbReference>
<feature type="region of interest" description="Disordered" evidence="4">
    <location>
        <begin position="249"/>
        <end position="269"/>
    </location>
</feature>
<evidence type="ECO:0000256" key="1">
    <source>
        <dbReference type="ARBA" id="ARBA00022670"/>
    </source>
</evidence>
<evidence type="ECO:0000256" key="2">
    <source>
        <dbReference type="ARBA" id="ARBA00022801"/>
    </source>
</evidence>
<keyword evidence="1 5" id="KW-0645">Protease</keyword>
<sequence>MSRQWIMWGAILAVVCGAGVLGFSLGNEEEESAEQTVAADDMNKPHADDETEKNKDQKDVIQETQKKVVEIEQTNTSQDRQGSGFLYNDQGDVVTNAHVVAGAEEATIRTSDGQVYSGQVIGISNDEDVAVVRVKGLDDQKPLDMATEKADVGTEILTFGSPFGLKDTATTGIISGNDRNFELESYVYNEAYQISAPIAPGNSGGPLINSETGKVLGINSASTDEGSIGFSIPIVQVIDLIKGWSKSPMTSLPSHRDNGAVEEKDHEANDKKRAEDVVSYFYERVNAEDYEAAYSLLGNSWQSELSFEEFYNGYLETMSVTIDNMTTTSNGDTVEIAFNITAKEIADDGSTAYHHYHMTYQAGYENNRMTLLSGTGKMLQGP</sequence>
<dbReference type="InterPro" id="IPR051201">
    <property type="entry name" value="Chloro_Bact_Ser_Proteases"/>
</dbReference>
<dbReference type="EMBL" id="JBHTGR010000015">
    <property type="protein sequence ID" value="MFC7747135.1"/>
    <property type="molecule type" value="Genomic_DNA"/>
</dbReference>
<evidence type="ECO:0000256" key="3">
    <source>
        <dbReference type="ARBA" id="ARBA00022825"/>
    </source>
</evidence>
<name>A0ABW2UV50_9BACI</name>
<feature type="region of interest" description="Disordered" evidence="4">
    <location>
        <begin position="31"/>
        <end position="59"/>
    </location>
</feature>
<dbReference type="EC" id="3.4.21.-" evidence="5"/>
<dbReference type="Proteomes" id="UP001596620">
    <property type="component" value="Unassembled WGS sequence"/>
</dbReference>
<gene>
    <name evidence="5" type="ORF">ACFQU8_07780</name>
</gene>
<dbReference type="GO" id="GO:0006508">
    <property type="term" value="P:proteolysis"/>
    <property type="evidence" value="ECO:0007669"/>
    <property type="project" value="UniProtKB-KW"/>
</dbReference>
<dbReference type="PRINTS" id="PR00834">
    <property type="entry name" value="PROTEASES2C"/>
</dbReference>
<keyword evidence="6" id="KW-1185">Reference proteome</keyword>
<comment type="caution">
    <text evidence="5">The sequence shown here is derived from an EMBL/GenBank/DDBJ whole genome shotgun (WGS) entry which is preliminary data.</text>
</comment>
<protein>
    <submittedName>
        <fullName evidence="5">S1C family serine protease</fullName>
        <ecNumber evidence="5">3.4.21.-</ecNumber>
    </submittedName>
</protein>
<dbReference type="InterPro" id="IPR009003">
    <property type="entry name" value="Peptidase_S1_PA"/>
</dbReference>
<dbReference type="Gene3D" id="2.40.10.120">
    <property type="match status" value="1"/>
</dbReference>